<name>A0ABM7MZS9_ERWRD</name>
<proteinExistence type="predicted"/>
<dbReference type="EMBL" id="AP024329">
    <property type="protein sequence ID" value="BCQ34698.1"/>
    <property type="molecule type" value="Genomic_DNA"/>
</dbReference>
<dbReference type="Pfam" id="PF14331">
    <property type="entry name" value="IcmF-related_N"/>
    <property type="match status" value="1"/>
</dbReference>
<dbReference type="InterPro" id="IPR053156">
    <property type="entry name" value="T6SS_TssM-like"/>
</dbReference>
<dbReference type="InterPro" id="IPR027417">
    <property type="entry name" value="P-loop_NTPase"/>
</dbReference>
<evidence type="ECO:0000259" key="3">
    <source>
        <dbReference type="Pfam" id="PF14331"/>
    </source>
</evidence>
<evidence type="ECO:0000313" key="4">
    <source>
        <dbReference type="EMBL" id="BCQ34698.1"/>
    </source>
</evidence>
<dbReference type="Proteomes" id="UP000677515">
    <property type="component" value="Chromosome"/>
</dbReference>
<organism evidence="4 5">
    <name type="scientific">Erwinia rhapontici</name>
    <name type="common">Pectobacterium rhapontici</name>
    <dbReference type="NCBI Taxonomy" id="55212"/>
    <lineage>
        <taxon>Bacteria</taxon>
        <taxon>Pseudomonadati</taxon>
        <taxon>Pseudomonadota</taxon>
        <taxon>Gammaproteobacteria</taxon>
        <taxon>Enterobacterales</taxon>
        <taxon>Erwiniaceae</taxon>
        <taxon>Erwinia</taxon>
    </lineage>
</organism>
<feature type="transmembrane region" description="Helical" evidence="1">
    <location>
        <begin position="468"/>
        <end position="489"/>
    </location>
</feature>
<sequence length="674" mass="76848">MLKTFFSLLSSRLLWGLVGVTALSALIWMVGPLLPFTRFQSLDSPLNRQLLIGLCYFLWILFQLIPQLYRAWFNSKLLTRLQLSNIDHAELQATGEMLNNRFSEAAMLLKKTQFGKRKGWLQRFSAQYLYQLPWYLIVGAPGAGKTTALINSGLDFPLSDAMGKSALRGIGGTRHCDWWFTGEAVLLDTAGRYTLQENQRARDASEWQTFITLLKRYRPRQPINGVIMTISVAELLSDSAEARHAQATALRQRMAELHQQTGIPFPVYIMVTKTDLLKGFMRYFARLDKQQREQIWGFTFPWEPGLGDRRLHAQFEQQFQCLISRLMADLSDKMAQESDLTLRAECFQFPQEFSALRPLLAEYLDIVFSPENSETPWAARGLFFTSGTQEGLPFDRVMGELSRKLQLPQPQGQSIASWDSVNRSAPIPANKGQSYFIHGLLRDVVFKERRLAGSDRSWEQRNRLLHRAGYAVLGVALVAASALWITSYYKNQHYLEQVSTRLPAVTREAVQLTGNNHGNILDLLPFLNRLVALPESSQFSLNAPPLSLRGGLYRGDQISEATWGLYQGALRALLLPRVAQTIAQTLRNDDGKDAEFSRNALRAYQMLYQPRSYDGEFLRGWVMQNLQRSLPSSVTTQQIQQLDWHLSQLLDRQILSSPYMRDNALMVRQLTAAH</sequence>
<dbReference type="PANTHER" id="PTHR36153:SF1">
    <property type="entry name" value="TYPE VI SECRETION SYSTEM COMPONENT TSSM1"/>
    <property type="match status" value="1"/>
</dbReference>
<keyword evidence="1" id="KW-0472">Membrane</keyword>
<evidence type="ECO:0000256" key="1">
    <source>
        <dbReference type="SAM" id="Phobius"/>
    </source>
</evidence>
<dbReference type="PANTHER" id="PTHR36153">
    <property type="entry name" value="INNER MEMBRANE PROTEIN-RELATED"/>
    <property type="match status" value="1"/>
</dbReference>
<feature type="transmembrane region" description="Helical" evidence="1">
    <location>
        <begin position="12"/>
        <end position="30"/>
    </location>
</feature>
<dbReference type="NCBIfam" id="TIGR03348">
    <property type="entry name" value="VI_IcmF"/>
    <property type="match status" value="1"/>
</dbReference>
<dbReference type="Pfam" id="PF06761">
    <property type="entry name" value="IcmF-related"/>
    <property type="match status" value="1"/>
</dbReference>
<keyword evidence="1" id="KW-1133">Transmembrane helix</keyword>
<keyword evidence="1" id="KW-0812">Transmembrane</keyword>
<dbReference type="InterPro" id="IPR009612">
    <property type="entry name" value="IcmF-rel"/>
</dbReference>
<feature type="transmembrane region" description="Helical" evidence="1">
    <location>
        <begin position="50"/>
        <end position="69"/>
    </location>
</feature>
<dbReference type="SUPFAM" id="SSF52540">
    <property type="entry name" value="P-loop containing nucleoside triphosphate hydrolases"/>
    <property type="match status" value="1"/>
</dbReference>
<evidence type="ECO:0008006" key="6">
    <source>
        <dbReference type="Google" id="ProtNLM"/>
    </source>
</evidence>
<feature type="domain" description="Type VI secretion system component TssM1 N-terminal" evidence="3">
    <location>
        <begin position="201"/>
        <end position="472"/>
    </location>
</feature>
<evidence type="ECO:0000259" key="2">
    <source>
        <dbReference type="Pfam" id="PF06761"/>
    </source>
</evidence>
<feature type="domain" description="IcmF-related" evidence="2">
    <location>
        <begin position="524"/>
        <end position="665"/>
    </location>
</feature>
<gene>
    <name evidence="4" type="ORF">ERHA53_20410</name>
</gene>
<accession>A0ABM7MZS9</accession>
<reference evidence="4 5" key="1">
    <citation type="submission" date="2021-01" db="EMBL/GenBank/DDBJ databases">
        <title>Complete genome sequence of Erwinia rhapontici MAFF 311153.</title>
        <authorList>
            <person name="Morohoshi T."/>
            <person name="Someya N."/>
        </authorList>
    </citation>
    <scope>NUCLEOTIDE SEQUENCE [LARGE SCALE GENOMIC DNA]</scope>
    <source>
        <strain evidence="4 5">MAFF 311153</strain>
    </source>
</reference>
<dbReference type="RefSeq" id="WP_213202342.1">
    <property type="nucleotide sequence ID" value="NZ_AP024329.1"/>
</dbReference>
<keyword evidence="5" id="KW-1185">Reference proteome</keyword>
<dbReference type="InterPro" id="IPR025743">
    <property type="entry name" value="TssM1_N"/>
</dbReference>
<evidence type="ECO:0000313" key="5">
    <source>
        <dbReference type="Proteomes" id="UP000677515"/>
    </source>
</evidence>
<protein>
    <recommendedName>
        <fullName evidence="6">Type VI secretion system protein ImpL</fullName>
    </recommendedName>
</protein>
<dbReference type="InterPro" id="IPR017731">
    <property type="entry name" value="TssM1-like"/>
</dbReference>